<dbReference type="Pfam" id="PF00501">
    <property type="entry name" value="AMP-binding"/>
    <property type="match status" value="1"/>
</dbReference>
<dbReference type="Gene3D" id="3.30.300.30">
    <property type="match status" value="1"/>
</dbReference>
<name>A0A9J7BJF4_9BACT</name>
<dbReference type="InterPro" id="IPR042099">
    <property type="entry name" value="ANL_N_sf"/>
</dbReference>
<dbReference type="Pfam" id="PF13193">
    <property type="entry name" value="AMP-binding_C"/>
    <property type="match status" value="1"/>
</dbReference>
<dbReference type="InterPro" id="IPR000873">
    <property type="entry name" value="AMP-dep_synth/lig_dom"/>
</dbReference>
<keyword evidence="4" id="KW-1185">Reference proteome</keyword>
<dbReference type="PANTHER" id="PTHR43767">
    <property type="entry name" value="LONG-CHAIN-FATTY-ACID--COA LIGASE"/>
    <property type="match status" value="1"/>
</dbReference>
<feature type="domain" description="AMP-binding enzyme C-terminal" evidence="2">
    <location>
        <begin position="431"/>
        <end position="506"/>
    </location>
</feature>
<gene>
    <name evidence="3" type="ORF">MOP44_15190</name>
</gene>
<dbReference type="RefSeq" id="WP_260790899.1">
    <property type="nucleotide sequence ID" value="NZ_CP093313.1"/>
</dbReference>
<dbReference type="PANTHER" id="PTHR43767:SF1">
    <property type="entry name" value="NONRIBOSOMAL PEPTIDE SYNTHASE PES1 (EUROFUNG)-RELATED"/>
    <property type="match status" value="1"/>
</dbReference>
<dbReference type="InterPro" id="IPR045851">
    <property type="entry name" value="AMP-bd_C_sf"/>
</dbReference>
<dbReference type="InterPro" id="IPR020845">
    <property type="entry name" value="AMP-binding_CS"/>
</dbReference>
<protein>
    <submittedName>
        <fullName evidence="3">Acyl--CoA ligase</fullName>
    </submittedName>
</protein>
<dbReference type="AlphaFoldDB" id="A0A9J7BJF4"/>
<evidence type="ECO:0000259" key="1">
    <source>
        <dbReference type="Pfam" id="PF00501"/>
    </source>
</evidence>
<reference evidence="3" key="1">
    <citation type="submission" date="2021-04" db="EMBL/GenBank/DDBJ databases">
        <title>Phylogenetic analysis of Acidobacteriaceae.</title>
        <authorList>
            <person name="Qiu L."/>
            <person name="Zhang Q."/>
        </authorList>
    </citation>
    <scope>NUCLEOTIDE SEQUENCE</scope>
    <source>
        <strain evidence="3">DSM 25168</strain>
    </source>
</reference>
<dbReference type="KEGG" id="orp:MOP44_15190"/>
<proteinExistence type="predicted"/>
<dbReference type="Proteomes" id="UP001059380">
    <property type="component" value="Chromosome"/>
</dbReference>
<dbReference type="EMBL" id="CP093313">
    <property type="protein sequence ID" value="UWZ81922.1"/>
    <property type="molecule type" value="Genomic_DNA"/>
</dbReference>
<dbReference type="Gene3D" id="3.40.50.12780">
    <property type="entry name" value="N-terminal domain of ligase-like"/>
    <property type="match status" value="1"/>
</dbReference>
<dbReference type="SUPFAM" id="SSF56801">
    <property type="entry name" value="Acetyl-CoA synthetase-like"/>
    <property type="match status" value="1"/>
</dbReference>
<evidence type="ECO:0000259" key="2">
    <source>
        <dbReference type="Pfam" id="PF13193"/>
    </source>
</evidence>
<sequence>MQVEEFLEDSARVFPSKVALICGKSRYTYAEIDAQANRVAVALLEAGVQRGDRVVVLLPNTAETVIALFGILKAGAVFVLLNATTKPDKLMYIVNNCQAVALVVDGAGWAIAQKASDVMPSIGIVLVARCKSDLPTAAGGGRVINFEAVRLGAQRVKAPPKTCIDIDLAALVYTSGTTGHPKGVMLTHLNMVSVATSIATYLENTSDDVVMNFLPLAFGYGLYQVLVMFKVGGTVVLHDSFAFPHVVLDLMERERVTGLPIVPTVAALLLQMDISRYALPQLRYITNAGAALPVEHLRRLRTLFPKAKLYSMYGQTECQRVSYLSPDQLDVRPGSVGRGMPNEEVFIVDEQGHRVGPGVTGELVIRGSHVMRGYWELPEETERRLRPGPLAGEKVLYSGDLFRADEEGYLYFVSRKDDIIKSRGEKVSPKEVEDAICRLEGIAEAAVIGVPDAFLGSAIKAIVKLTPGAHLTAQDILRHCAGHLEDFMRPKYVEFVEAVPKTENGKVSKRLLAERETEMAGASSR</sequence>
<keyword evidence="3" id="KW-0436">Ligase</keyword>
<dbReference type="InterPro" id="IPR050237">
    <property type="entry name" value="ATP-dep_AMP-bd_enzyme"/>
</dbReference>
<feature type="domain" description="AMP-dependent synthetase/ligase" evidence="1">
    <location>
        <begin position="7"/>
        <end position="375"/>
    </location>
</feature>
<evidence type="ECO:0000313" key="4">
    <source>
        <dbReference type="Proteomes" id="UP001059380"/>
    </source>
</evidence>
<dbReference type="InterPro" id="IPR025110">
    <property type="entry name" value="AMP-bd_C"/>
</dbReference>
<evidence type="ECO:0000313" key="3">
    <source>
        <dbReference type="EMBL" id="UWZ81922.1"/>
    </source>
</evidence>
<dbReference type="GO" id="GO:0016878">
    <property type="term" value="F:acid-thiol ligase activity"/>
    <property type="evidence" value="ECO:0007669"/>
    <property type="project" value="UniProtKB-ARBA"/>
</dbReference>
<dbReference type="PROSITE" id="PS00455">
    <property type="entry name" value="AMP_BINDING"/>
    <property type="match status" value="1"/>
</dbReference>
<accession>A0A9J7BJF4</accession>
<organism evidence="3 4">
    <name type="scientific">Occallatibacter riparius</name>
    <dbReference type="NCBI Taxonomy" id="1002689"/>
    <lineage>
        <taxon>Bacteria</taxon>
        <taxon>Pseudomonadati</taxon>
        <taxon>Acidobacteriota</taxon>
        <taxon>Terriglobia</taxon>
        <taxon>Terriglobales</taxon>
        <taxon>Acidobacteriaceae</taxon>
        <taxon>Occallatibacter</taxon>
    </lineage>
</organism>